<protein>
    <recommendedName>
        <fullName evidence="4">Tc1-like transposase DDE domain-containing protein</fullName>
    </recommendedName>
</protein>
<evidence type="ECO:0008006" key="4">
    <source>
        <dbReference type="Google" id="ProtNLM"/>
    </source>
</evidence>
<evidence type="ECO:0000313" key="2">
    <source>
        <dbReference type="EMBL" id="BES93609.1"/>
    </source>
</evidence>
<proteinExistence type="predicted"/>
<dbReference type="InterPro" id="IPR036397">
    <property type="entry name" value="RNaseH_sf"/>
</dbReference>
<evidence type="ECO:0000256" key="1">
    <source>
        <dbReference type="SAM" id="MobiDB-lite"/>
    </source>
</evidence>
<gene>
    <name evidence="2" type="ORF">NTJ_06418</name>
</gene>
<sequence length="337" mass="38173">MPNQTALSQRSQISHSAPTPDSKSNRPLTASSRKSTVTSVGGRPRSGNNPVNVARVRASLKDHPNLGVRHRALSLGISKSTLCRILRNMKLGLLPKTILHHEEFAIPDSVKRKLLCQRMLQTLPPNAVLLSSGEAQFYLNGKVDKPRFPFEAVENSNPQERLQDIPKVTVWCAISDMGVIGPYFFEDDLAVTPKSYQTMLEIFLRPSLKDIGRSLGVTDIWFQQDDAVAHTSPQTLHKLRQMMLPGRLISPMGDVEWPERSPDLSVCDYFLWNYLRKKVFQRRPTNIEELKEIIEDEVISIPVEMCRKASSHFRKRLQKCVEADGEKLGEIDLRLDL</sequence>
<accession>A0ABN7AMZ9</accession>
<dbReference type="PANTHER" id="PTHR47326">
    <property type="entry name" value="TRANSPOSABLE ELEMENT TC3 TRANSPOSASE-LIKE PROTEIN"/>
    <property type="match status" value="1"/>
</dbReference>
<evidence type="ECO:0000313" key="3">
    <source>
        <dbReference type="Proteomes" id="UP001307889"/>
    </source>
</evidence>
<feature type="region of interest" description="Disordered" evidence="1">
    <location>
        <begin position="1"/>
        <end position="51"/>
    </location>
</feature>
<keyword evidence="3" id="KW-1185">Reference proteome</keyword>
<dbReference type="Proteomes" id="UP001307889">
    <property type="component" value="Chromosome 4"/>
</dbReference>
<dbReference type="PANTHER" id="PTHR47326:SF1">
    <property type="entry name" value="HTH PSQ-TYPE DOMAIN-CONTAINING PROTEIN"/>
    <property type="match status" value="1"/>
</dbReference>
<name>A0ABN7AMZ9_9HEMI</name>
<reference evidence="2 3" key="1">
    <citation type="submission" date="2023-09" db="EMBL/GenBank/DDBJ databases">
        <title>Nesidiocoris tenuis whole genome shotgun sequence.</title>
        <authorList>
            <person name="Shibata T."/>
            <person name="Shimoda M."/>
            <person name="Kobayashi T."/>
            <person name="Uehara T."/>
        </authorList>
    </citation>
    <scope>NUCLEOTIDE SEQUENCE [LARGE SCALE GENOMIC DNA]</scope>
    <source>
        <strain evidence="2 3">Japan</strain>
    </source>
</reference>
<dbReference type="EMBL" id="AP028912">
    <property type="protein sequence ID" value="BES93609.1"/>
    <property type="molecule type" value="Genomic_DNA"/>
</dbReference>
<dbReference type="Gene3D" id="3.30.420.10">
    <property type="entry name" value="Ribonuclease H-like superfamily/Ribonuclease H"/>
    <property type="match status" value="1"/>
</dbReference>
<feature type="compositionally biased region" description="Polar residues" evidence="1">
    <location>
        <begin position="1"/>
        <end position="39"/>
    </location>
</feature>
<organism evidence="2 3">
    <name type="scientific">Nesidiocoris tenuis</name>
    <dbReference type="NCBI Taxonomy" id="355587"/>
    <lineage>
        <taxon>Eukaryota</taxon>
        <taxon>Metazoa</taxon>
        <taxon>Ecdysozoa</taxon>
        <taxon>Arthropoda</taxon>
        <taxon>Hexapoda</taxon>
        <taxon>Insecta</taxon>
        <taxon>Pterygota</taxon>
        <taxon>Neoptera</taxon>
        <taxon>Paraneoptera</taxon>
        <taxon>Hemiptera</taxon>
        <taxon>Heteroptera</taxon>
        <taxon>Panheteroptera</taxon>
        <taxon>Cimicomorpha</taxon>
        <taxon>Miridae</taxon>
        <taxon>Dicyphina</taxon>
        <taxon>Nesidiocoris</taxon>
    </lineage>
</organism>